<keyword evidence="8" id="KW-0560">Oxidoreductase</keyword>
<keyword evidence="13" id="KW-1185">Reference proteome</keyword>
<dbReference type="GO" id="GO:0005506">
    <property type="term" value="F:iron ion binding"/>
    <property type="evidence" value="ECO:0007669"/>
    <property type="project" value="InterPro"/>
</dbReference>
<evidence type="ECO:0000256" key="8">
    <source>
        <dbReference type="ARBA" id="ARBA00023002"/>
    </source>
</evidence>
<reference evidence="12 13" key="1">
    <citation type="submission" date="2018-02" db="EMBL/GenBank/DDBJ databases">
        <title>Genome sequence of the basidiomycete white-rot fungus Phlebia centrifuga.</title>
        <authorList>
            <person name="Granchi Z."/>
            <person name="Peng M."/>
            <person name="de Vries R.P."/>
            <person name="Hilden K."/>
            <person name="Makela M.R."/>
            <person name="Grigoriev I."/>
            <person name="Riley R."/>
        </authorList>
    </citation>
    <scope>NUCLEOTIDE SEQUENCE [LARGE SCALE GENOMIC DNA]</scope>
    <source>
        <strain evidence="12 13">FBCC195</strain>
    </source>
</reference>
<dbReference type="InterPro" id="IPR050364">
    <property type="entry name" value="Cytochrome_P450_fung"/>
</dbReference>
<dbReference type="Gene3D" id="1.10.630.10">
    <property type="entry name" value="Cytochrome P450"/>
    <property type="match status" value="1"/>
</dbReference>
<evidence type="ECO:0000256" key="2">
    <source>
        <dbReference type="ARBA" id="ARBA00004370"/>
    </source>
</evidence>
<protein>
    <recommendedName>
        <fullName evidence="14">Cytochrome P450</fullName>
    </recommendedName>
</protein>
<keyword evidence="7" id="KW-1133">Transmembrane helix</keyword>
<dbReference type="GO" id="GO:0020037">
    <property type="term" value="F:heme binding"/>
    <property type="evidence" value="ECO:0007669"/>
    <property type="project" value="InterPro"/>
</dbReference>
<dbReference type="InterPro" id="IPR036396">
    <property type="entry name" value="Cyt_P450_sf"/>
</dbReference>
<evidence type="ECO:0000256" key="7">
    <source>
        <dbReference type="ARBA" id="ARBA00022989"/>
    </source>
</evidence>
<gene>
    <name evidence="12" type="ORF">PHLCEN_2v7122</name>
</gene>
<dbReference type="GO" id="GO:0004497">
    <property type="term" value="F:monooxygenase activity"/>
    <property type="evidence" value="ECO:0007669"/>
    <property type="project" value="UniProtKB-KW"/>
</dbReference>
<evidence type="ECO:0000256" key="9">
    <source>
        <dbReference type="ARBA" id="ARBA00023004"/>
    </source>
</evidence>
<dbReference type="PANTHER" id="PTHR46300">
    <property type="entry name" value="P450, PUTATIVE (EUROFUNG)-RELATED-RELATED"/>
    <property type="match status" value="1"/>
</dbReference>
<evidence type="ECO:0000256" key="5">
    <source>
        <dbReference type="ARBA" id="ARBA00022692"/>
    </source>
</evidence>
<evidence type="ECO:0000256" key="6">
    <source>
        <dbReference type="ARBA" id="ARBA00022723"/>
    </source>
</evidence>
<dbReference type="GO" id="GO:0016020">
    <property type="term" value="C:membrane"/>
    <property type="evidence" value="ECO:0007669"/>
    <property type="project" value="UniProtKB-SubCell"/>
</dbReference>
<evidence type="ECO:0008006" key="14">
    <source>
        <dbReference type="Google" id="ProtNLM"/>
    </source>
</evidence>
<dbReference type="OrthoDB" id="2802867at2759"/>
<keyword evidence="10" id="KW-0503">Monooxygenase</keyword>
<dbReference type="STRING" id="98765.A0A2R6NXF5"/>
<dbReference type="AlphaFoldDB" id="A0A2R6NXF5"/>
<keyword evidence="5" id="KW-0812">Transmembrane</keyword>
<sequence length="221" mass="25376">MDMIKFLGLDVLFLQLPLQPTIILCSAKAAFDLMNRRSNIYLDKPQVLMDELTGWGNWALGMLPYGVKWRNTCQCFHQYFNQGIIHQYHPVEVREVRAFLRRVIDDIGEINAQSISQTFVGIILDIVYGMPVNSMNDNYIHLVRHSIEGFSQSRVPGAFWAESIPILKYIPSWVPGASATNFGAQYKPFVNEMRDWPFHTVRDNSVSSTLHLPKLRVLTFA</sequence>
<evidence type="ECO:0000313" key="13">
    <source>
        <dbReference type="Proteomes" id="UP000186601"/>
    </source>
</evidence>
<evidence type="ECO:0000256" key="10">
    <source>
        <dbReference type="ARBA" id="ARBA00023033"/>
    </source>
</evidence>
<evidence type="ECO:0000256" key="1">
    <source>
        <dbReference type="ARBA" id="ARBA00001971"/>
    </source>
</evidence>
<comment type="caution">
    <text evidence="12">The sequence shown here is derived from an EMBL/GenBank/DDBJ whole genome shotgun (WGS) entry which is preliminary data.</text>
</comment>
<comment type="similarity">
    <text evidence="3">Belongs to the cytochrome P450 family.</text>
</comment>
<dbReference type="EMBL" id="MLYV02000706">
    <property type="protein sequence ID" value="PSR79206.1"/>
    <property type="molecule type" value="Genomic_DNA"/>
</dbReference>
<accession>A0A2R6NXF5</accession>
<evidence type="ECO:0000256" key="3">
    <source>
        <dbReference type="ARBA" id="ARBA00010617"/>
    </source>
</evidence>
<dbReference type="GO" id="GO:0016705">
    <property type="term" value="F:oxidoreductase activity, acting on paired donors, with incorporation or reduction of molecular oxygen"/>
    <property type="evidence" value="ECO:0007669"/>
    <property type="project" value="InterPro"/>
</dbReference>
<keyword evidence="11" id="KW-0472">Membrane</keyword>
<keyword evidence="9" id="KW-0408">Iron</keyword>
<evidence type="ECO:0000256" key="11">
    <source>
        <dbReference type="ARBA" id="ARBA00023136"/>
    </source>
</evidence>
<comment type="cofactor">
    <cofactor evidence="1">
        <name>heme</name>
        <dbReference type="ChEBI" id="CHEBI:30413"/>
    </cofactor>
</comment>
<evidence type="ECO:0000313" key="12">
    <source>
        <dbReference type="EMBL" id="PSR79206.1"/>
    </source>
</evidence>
<name>A0A2R6NXF5_9APHY</name>
<dbReference type="SUPFAM" id="SSF48264">
    <property type="entry name" value="Cytochrome P450"/>
    <property type="match status" value="1"/>
</dbReference>
<dbReference type="Proteomes" id="UP000186601">
    <property type="component" value="Unassembled WGS sequence"/>
</dbReference>
<organism evidence="12 13">
    <name type="scientific">Hermanssonia centrifuga</name>
    <dbReference type="NCBI Taxonomy" id="98765"/>
    <lineage>
        <taxon>Eukaryota</taxon>
        <taxon>Fungi</taxon>
        <taxon>Dikarya</taxon>
        <taxon>Basidiomycota</taxon>
        <taxon>Agaricomycotina</taxon>
        <taxon>Agaricomycetes</taxon>
        <taxon>Polyporales</taxon>
        <taxon>Meruliaceae</taxon>
        <taxon>Hermanssonia</taxon>
    </lineage>
</organism>
<keyword evidence="4" id="KW-0349">Heme</keyword>
<comment type="subcellular location">
    <subcellularLocation>
        <location evidence="2">Membrane</location>
    </subcellularLocation>
</comment>
<keyword evidence="6" id="KW-0479">Metal-binding</keyword>
<proteinExistence type="inferred from homology"/>
<evidence type="ECO:0000256" key="4">
    <source>
        <dbReference type="ARBA" id="ARBA00022617"/>
    </source>
</evidence>